<dbReference type="Gene3D" id="3.40.190.10">
    <property type="entry name" value="Periplasmic binding protein-like II"/>
    <property type="match status" value="2"/>
</dbReference>
<keyword evidence="3" id="KW-1185">Reference proteome</keyword>
<accession>A0ABN6MZU8</accession>
<dbReference type="InterPro" id="IPR011852">
    <property type="entry name" value="TRAP_TAXI"/>
</dbReference>
<name>A0ABN6MZU8_9BACT</name>
<dbReference type="Pfam" id="PF16868">
    <property type="entry name" value="NMT1_3"/>
    <property type="match status" value="1"/>
</dbReference>
<reference evidence="3" key="1">
    <citation type="journal article" date="2022" name="Int. J. Syst. Evol. Microbiol.">
        <title>Anaeromyxobacter oryzae sp. nov., Anaeromyxobacter diazotrophicus sp. nov. and Anaeromyxobacter paludicola sp. nov., isolated from paddy soils.</title>
        <authorList>
            <person name="Itoh H."/>
            <person name="Xu Z."/>
            <person name="Mise K."/>
            <person name="Masuda Y."/>
            <person name="Ushijima N."/>
            <person name="Hayakawa C."/>
            <person name="Shiratori Y."/>
            <person name="Senoo K."/>
        </authorList>
    </citation>
    <scope>NUCLEOTIDE SEQUENCE [LARGE SCALE GENOMIC DNA]</scope>
    <source>
        <strain evidence="3">Red232</strain>
    </source>
</reference>
<keyword evidence="1" id="KW-1133">Transmembrane helix</keyword>
<gene>
    <name evidence="2" type="ORF">AMOR_40790</name>
</gene>
<evidence type="ECO:0000313" key="3">
    <source>
        <dbReference type="Proteomes" id="UP001162891"/>
    </source>
</evidence>
<keyword evidence="1" id="KW-0472">Membrane</keyword>
<organism evidence="2 3">
    <name type="scientific">Anaeromyxobacter oryzae</name>
    <dbReference type="NCBI Taxonomy" id="2918170"/>
    <lineage>
        <taxon>Bacteria</taxon>
        <taxon>Pseudomonadati</taxon>
        <taxon>Myxococcota</taxon>
        <taxon>Myxococcia</taxon>
        <taxon>Myxococcales</taxon>
        <taxon>Cystobacterineae</taxon>
        <taxon>Anaeromyxobacteraceae</taxon>
        <taxon>Anaeromyxobacter</taxon>
    </lineage>
</organism>
<dbReference type="PANTHER" id="PTHR42941:SF1">
    <property type="entry name" value="SLL1037 PROTEIN"/>
    <property type="match status" value="1"/>
</dbReference>
<proteinExistence type="predicted"/>
<protein>
    <submittedName>
        <fullName evidence="2">C4-dicarboxylate ABC transporter substrate-binding protein</fullName>
    </submittedName>
</protein>
<feature type="transmembrane region" description="Helical" evidence="1">
    <location>
        <begin position="20"/>
        <end position="39"/>
    </location>
</feature>
<dbReference type="Proteomes" id="UP001162891">
    <property type="component" value="Chromosome"/>
</dbReference>
<sequence length="435" mass="47380">MKPVSIAPTAVEHPGLRGAYLVLLALVGLGFLAGIGWAVSRQARPPRVVVMATGPDGGAYAAYGVRYRQILAREGLEVRLRPTAGDVENLALLRDPRSGVAVALLQAGTTSAQESHELVSLGTVFLQAVWIFRRGEPQGRVFAGPRVSFGPEGSGTRAMMMRLLRLLGTEARSYAPLALRPDVAAEELLAGRIDGMALVAAWESPLVQRLVAAPDISVLSFARADAFVALEPTLQKLVLPAGVGDLARNRPPHDVTLLATKTSLVVRDDLSSAVQYLLLDAASEIHGGPGIFQKAGQFPAAEGVDVPLGEEARRFYKSGRPFLNRHLPYWMAVPVERLIIVLVPFIGIAVPLLRGVPGIYRSIMQRRIVRLYRELKRIESELEARPPGSDTADLERRAADLESRANHLRVPLSFSRWLYTLKQHIRLVRARLGEA</sequence>
<feature type="transmembrane region" description="Helical" evidence="1">
    <location>
        <begin position="338"/>
        <end position="360"/>
    </location>
</feature>
<keyword evidence="1" id="KW-0812">Transmembrane</keyword>
<dbReference type="PANTHER" id="PTHR42941">
    <property type="entry name" value="SLL1037 PROTEIN"/>
    <property type="match status" value="1"/>
</dbReference>
<dbReference type="EMBL" id="AP025591">
    <property type="protein sequence ID" value="BDG05083.1"/>
    <property type="molecule type" value="Genomic_DNA"/>
</dbReference>
<dbReference type="SUPFAM" id="SSF53850">
    <property type="entry name" value="Periplasmic binding protein-like II"/>
    <property type="match status" value="1"/>
</dbReference>
<evidence type="ECO:0000256" key="1">
    <source>
        <dbReference type="SAM" id="Phobius"/>
    </source>
</evidence>
<evidence type="ECO:0000313" key="2">
    <source>
        <dbReference type="EMBL" id="BDG05083.1"/>
    </source>
</evidence>